<sequence>MTPRYPVRIPRARVVVLDLAGDLRAEAREDLEAAYDEAASREPQTVVLNLSDVGYIDSTGIALLVGLLARARRDGRDVTAYGLSAHYRQIFTITRLSEFITIYDDEPSALGHVTASA</sequence>
<dbReference type="InterPro" id="IPR003658">
    <property type="entry name" value="Anti-sigma_ant"/>
</dbReference>
<name>A0A4Q7Y2R2_9ACTN</name>
<dbReference type="Gene3D" id="3.30.750.24">
    <property type="entry name" value="STAS domain"/>
    <property type="match status" value="1"/>
</dbReference>
<dbReference type="CDD" id="cd07043">
    <property type="entry name" value="STAS_anti-anti-sigma_factors"/>
    <property type="match status" value="1"/>
</dbReference>
<proteinExistence type="inferred from homology"/>
<gene>
    <name evidence="4" type="ORF">BKA19_0426</name>
</gene>
<dbReference type="Proteomes" id="UP000292507">
    <property type="component" value="Unassembled WGS sequence"/>
</dbReference>
<dbReference type="OrthoDB" id="9793697at2"/>
<dbReference type="InterPro" id="IPR036513">
    <property type="entry name" value="STAS_dom_sf"/>
</dbReference>
<accession>A0A4Q7Y2R2</accession>
<dbReference type="EMBL" id="SHKV01000001">
    <property type="protein sequence ID" value="RZU30798.1"/>
    <property type="molecule type" value="Genomic_DNA"/>
</dbReference>
<evidence type="ECO:0000256" key="2">
    <source>
        <dbReference type="RuleBase" id="RU003749"/>
    </source>
</evidence>
<dbReference type="SUPFAM" id="SSF52091">
    <property type="entry name" value="SpoIIaa-like"/>
    <property type="match status" value="1"/>
</dbReference>
<dbReference type="NCBIfam" id="TIGR00377">
    <property type="entry name" value="ant_ant_sig"/>
    <property type="match status" value="1"/>
</dbReference>
<feature type="domain" description="STAS" evidence="3">
    <location>
        <begin position="14"/>
        <end position="113"/>
    </location>
</feature>
<organism evidence="4 5">
    <name type="scientific">Blastococcus saxobsidens</name>
    <dbReference type="NCBI Taxonomy" id="138336"/>
    <lineage>
        <taxon>Bacteria</taxon>
        <taxon>Bacillati</taxon>
        <taxon>Actinomycetota</taxon>
        <taxon>Actinomycetes</taxon>
        <taxon>Geodermatophilales</taxon>
        <taxon>Geodermatophilaceae</taxon>
        <taxon>Blastococcus</taxon>
    </lineage>
</organism>
<dbReference type="GO" id="GO:0043856">
    <property type="term" value="F:anti-sigma factor antagonist activity"/>
    <property type="evidence" value="ECO:0007669"/>
    <property type="project" value="InterPro"/>
</dbReference>
<keyword evidence="5" id="KW-1185">Reference proteome</keyword>
<evidence type="ECO:0000313" key="5">
    <source>
        <dbReference type="Proteomes" id="UP000292507"/>
    </source>
</evidence>
<dbReference type="PANTHER" id="PTHR33495">
    <property type="entry name" value="ANTI-SIGMA FACTOR ANTAGONIST TM_1081-RELATED-RELATED"/>
    <property type="match status" value="1"/>
</dbReference>
<evidence type="ECO:0000256" key="1">
    <source>
        <dbReference type="ARBA" id="ARBA00009013"/>
    </source>
</evidence>
<comment type="similarity">
    <text evidence="1 2">Belongs to the anti-sigma-factor antagonist family.</text>
</comment>
<protein>
    <recommendedName>
        <fullName evidence="2">Anti-sigma factor antagonist</fullName>
    </recommendedName>
</protein>
<dbReference type="AlphaFoldDB" id="A0A4Q7Y2R2"/>
<evidence type="ECO:0000259" key="3">
    <source>
        <dbReference type="PROSITE" id="PS50801"/>
    </source>
</evidence>
<dbReference type="InterPro" id="IPR002645">
    <property type="entry name" value="STAS_dom"/>
</dbReference>
<comment type="caution">
    <text evidence="4">The sequence shown here is derived from an EMBL/GenBank/DDBJ whole genome shotgun (WGS) entry which is preliminary data.</text>
</comment>
<dbReference type="RefSeq" id="WP_104527179.1">
    <property type="nucleotide sequence ID" value="NZ_POQT01000004.1"/>
</dbReference>
<reference evidence="4 5" key="1">
    <citation type="submission" date="2019-02" db="EMBL/GenBank/DDBJ databases">
        <title>Sequencing the genomes of 1000 actinobacteria strains.</title>
        <authorList>
            <person name="Klenk H.-P."/>
        </authorList>
    </citation>
    <scope>NUCLEOTIDE SEQUENCE [LARGE SCALE GENOMIC DNA]</scope>
    <source>
        <strain evidence="4 5">DSM 44509</strain>
    </source>
</reference>
<dbReference type="PROSITE" id="PS50801">
    <property type="entry name" value="STAS"/>
    <property type="match status" value="1"/>
</dbReference>
<evidence type="ECO:0000313" key="4">
    <source>
        <dbReference type="EMBL" id="RZU30798.1"/>
    </source>
</evidence>
<dbReference type="Pfam" id="PF01740">
    <property type="entry name" value="STAS"/>
    <property type="match status" value="1"/>
</dbReference>